<dbReference type="PROSITE" id="PS50977">
    <property type="entry name" value="HTH_TETR_2"/>
    <property type="match status" value="1"/>
</dbReference>
<feature type="domain" description="HTH tetR-type" evidence="5">
    <location>
        <begin position="14"/>
        <end position="73"/>
    </location>
</feature>
<dbReference type="Pfam" id="PF00440">
    <property type="entry name" value="TetR_N"/>
    <property type="match status" value="1"/>
</dbReference>
<reference evidence="6" key="1">
    <citation type="submission" date="2023-07" db="EMBL/GenBank/DDBJ databases">
        <authorList>
            <person name="Aktuganov G."/>
            <person name="Boyko T."/>
            <person name="Delegan Y."/>
            <person name="Galimzianova N."/>
            <person name="Gilvanova E."/>
            <person name="Korobov V."/>
            <person name="Kuzmina L."/>
            <person name="Melentiev A."/>
            <person name="Milman P."/>
            <person name="Ryabova A."/>
            <person name="Stupak E."/>
            <person name="Yasakov T."/>
            <person name="Zharikova N."/>
            <person name="Zhurenko E."/>
        </authorList>
    </citation>
    <scope>NUCLEOTIDE SEQUENCE</scope>
    <source>
        <strain evidence="6">IB-739</strain>
    </source>
</reference>
<evidence type="ECO:0000313" key="6">
    <source>
        <dbReference type="EMBL" id="MDO3681776.1"/>
    </source>
</evidence>
<dbReference type="Gene3D" id="1.10.357.10">
    <property type="entry name" value="Tetracycline Repressor, domain 2"/>
    <property type="match status" value="1"/>
</dbReference>
<organism evidence="6 7">
    <name type="scientific">Paenibacillus ehimensis</name>
    <dbReference type="NCBI Taxonomy" id="79264"/>
    <lineage>
        <taxon>Bacteria</taxon>
        <taxon>Bacillati</taxon>
        <taxon>Bacillota</taxon>
        <taxon>Bacilli</taxon>
        <taxon>Bacillales</taxon>
        <taxon>Paenibacillaceae</taxon>
        <taxon>Paenibacillus</taxon>
    </lineage>
</organism>
<dbReference type="InterPro" id="IPR050109">
    <property type="entry name" value="HTH-type_TetR-like_transc_reg"/>
</dbReference>
<feature type="DNA-binding region" description="H-T-H motif" evidence="4">
    <location>
        <begin position="36"/>
        <end position="55"/>
    </location>
</feature>
<evidence type="ECO:0000256" key="4">
    <source>
        <dbReference type="PROSITE-ProRule" id="PRU00335"/>
    </source>
</evidence>
<keyword evidence="1" id="KW-0805">Transcription regulation</keyword>
<dbReference type="InterPro" id="IPR001647">
    <property type="entry name" value="HTH_TetR"/>
</dbReference>
<dbReference type="PANTHER" id="PTHR30055">
    <property type="entry name" value="HTH-TYPE TRANSCRIPTIONAL REGULATOR RUTR"/>
    <property type="match status" value="1"/>
</dbReference>
<dbReference type="PANTHER" id="PTHR30055:SF234">
    <property type="entry name" value="HTH-TYPE TRANSCRIPTIONAL REGULATOR BETI"/>
    <property type="match status" value="1"/>
</dbReference>
<keyword evidence="3" id="KW-0804">Transcription</keyword>
<dbReference type="InterPro" id="IPR009057">
    <property type="entry name" value="Homeodomain-like_sf"/>
</dbReference>
<evidence type="ECO:0000259" key="5">
    <source>
        <dbReference type="PROSITE" id="PS50977"/>
    </source>
</evidence>
<proteinExistence type="predicted"/>
<sequence length="210" mass="24426">MSPRTKEQNEEIRLLRVKQIMQAAAEVYLEQGITMEMRDVANKANLGYGTVYHYYKNKHALLDDLLWQAFHEAKQVTGEAFGAPQPPGQQLRRYGTLLLRQWFHDRSVYILYKMIWENFQQVPGGRFQKLYDQFQIELYRPLVSAMEQLGAQEPEKRANLLLGFMIGCAGLWIHHGHEEPDTDDIADSLVRSIEKKGHGANDYFEIQARN</sequence>
<name>A0ABT8VLB4_9BACL</name>
<dbReference type="Proteomes" id="UP001168883">
    <property type="component" value="Unassembled WGS sequence"/>
</dbReference>
<evidence type="ECO:0000313" key="7">
    <source>
        <dbReference type="Proteomes" id="UP001168883"/>
    </source>
</evidence>
<dbReference type="RefSeq" id="WP_127489985.1">
    <property type="nucleotide sequence ID" value="NZ_JARLKN010000083.1"/>
</dbReference>
<protein>
    <submittedName>
        <fullName evidence="6">TetR/AcrR family transcriptional regulator</fullName>
    </submittedName>
</protein>
<dbReference type="SUPFAM" id="SSF46689">
    <property type="entry name" value="Homeodomain-like"/>
    <property type="match status" value="1"/>
</dbReference>
<evidence type="ECO:0000256" key="1">
    <source>
        <dbReference type="ARBA" id="ARBA00023015"/>
    </source>
</evidence>
<evidence type="ECO:0000256" key="3">
    <source>
        <dbReference type="ARBA" id="ARBA00023163"/>
    </source>
</evidence>
<evidence type="ECO:0000256" key="2">
    <source>
        <dbReference type="ARBA" id="ARBA00023125"/>
    </source>
</evidence>
<dbReference type="PRINTS" id="PR00455">
    <property type="entry name" value="HTHTETR"/>
</dbReference>
<accession>A0ABT8VLB4</accession>
<comment type="caution">
    <text evidence="6">The sequence shown here is derived from an EMBL/GenBank/DDBJ whole genome shotgun (WGS) entry which is preliminary data.</text>
</comment>
<dbReference type="EMBL" id="JAUMKJ010000078">
    <property type="protein sequence ID" value="MDO3681776.1"/>
    <property type="molecule type" value="Genomic_DNA"/>
</dbReference>
<gene>
    <name evidence="6" type="ORF">Q3C12_32795</name>
</gene>
<keyword evidence="7" id="KW-1185">Reference proteome</keyword>
<keyword evidence="2 4" id="KW-0238">DNA-binding</keyword>